<proteinExistence type="predicted"/>
<dbReference type="EMBL" id="GBXM01101267">
    <property type="protein sequence ID" value="JAH07310.1"/>
    <property type="molecule type" value="Transcribed_RNA"/>
</dbReference>
<evidence type="ECO:0000313" key="1">
    <source>
        <dbReference type="EMBL" id="JAH07310.1"/>
    </source>
</evidence>
<accession>A0A0E9PTB2</accession>
<sequence>MDYWAPCKPMLETAGGFVCE</sequence>
<name>A0A0E9PTB2_ANGAN</name>
<dbReference type="AlphaFoldDB" id="A0A0E9PTB2"/>
<protein>
    <submittedName>
        <fullName evidence="1">Uncharacterized protein</fullName>
    </submittedName>
</protein>
<reference evidence="1" key="1">
    <citation type="submission" date="2014-11" db="EMBL/GenBank/DDBJ databases">
        <authorList>
            <person name="Amaro Gonzalez C."/>
        </authorList>
    </citation>
    <scope>NUCLEOTIDE SEQUENCE</scope>
</reference>
<reference evidence="1" key="2">
    <citation type="journal article" date="2015" name="Fish Shellfish Immunol.">
        <title>Early steps in the European eel (Anguilla anguilla)-Vibrio vulnificus interaction in the gills: Role of the RtxA13 toxin.</title>
        <authorList>
            <person name="Callol A."/>
            <person name="Pajuelo D."/>
            <person name="Ebbesson L."/>
            <person name="Teles M."/>
            <person name="MacKenzie S."/>
            <person name="Amaro C."/>
        </authorList>
    </citation>
    <scope>NUCLEOTIDE SEQUENCE</scope>
</reference>
<organism evidence="1">
    <name type="scientific">Anguilla anguilla</name>
    <name type="common">European freshwater eel</name>
    <name type="synonym">Muraena anguilla</name>
    <dbReference type="NCBI Taxonomy" id="7936"/>
    <lineage>
        <taxon>Eukaryota</taxon>
        <taxon>Metazoa</taxon>
        <taxon>Chordata</taxon>
        <taxon>Craniata</taxon>
        <taxon>Vertebrata</taxon>
        <taxon>Euteleostomi</taxon>
        <taxon>Actinopterygii</taxon>
        <taxon>Neopterygii</taxon>
        <taxon>Teleostei</taxon>
        <taxon>Anguilliformes</taxon>
        <taxon>Anguillidae</taxon>
        <taxon>Anguilla</taxon>
    </lineage>
</organism>